<evidence type="ECO:0008006" key="3">
    <source>
        <dbReference type="Google" id="ProtNLM"/>
    </source>
</evidence>
<organism evidence="1 2">
    <name type="scientific">Lacibacter luteus</name>
    <dbReference type="NCBI Taxonomy" id="2508719"/>
    <lineage>
        <taxon>Bacteria</taxon>
        <taxon>Pseudomonadati</taxon>
        <taxon>Bacteroidota</taxon>
        <taxon>Chitinophagia</taxon>
        <taxon>Chitinophagales</taxon>
        <taxon>Chitinophagaceae</taxon>
        <taxon>Lacibacter</taxon>
    </lineage>
</organism>
<evidence type="ECO:0000313" key="2">
    <source>
        <dbReference type="Proteomes" id="UP000290204"/>
    </source>
</evidence>
<protein>
    <recommendedName>
        <fullName evidence="3">DDE transposase family protein</fullName>
    </recommendedName>
</protein>
<accession>A0A4Q1CDG5</accession>
<sequence length="151" mass="17480">MSAAQTIADKQFLAKILFTTQKLDQKIVAKRVGISETTMSKWVNEFGWKNLRNRLLVGKEQILSDFYEELEEINESIKDKPKGKRYADTKLGDVRIKLTASIRNLETEMSIADIVGAGMRFIKFLQYKGDMNQVNDFTELWNDFIHAELKK</sequence>
<dbReference type="AlphaFoldDB" id="A0A4Q1CDG5"/>
<dbReference type="OrthoDB" id="671166at2"/>
<comment type="caution">
    <text evidence="1">The sequence shown here is derived from an EMBL/GenBank/DDBJ whole genome shotgun (WGS) entry which is preliminary data.</text>
</comment>
<proteinExistence type="predicted"/>
<dbReference type="Proteomes" id="UP000290204">
    <property type="component" value="Unassembled WGS sequence"/>
</dbReference>
<keyword evidence="2" id="KW-1185">Reference proteome</keyword>
<name>A0A4Q1CDG5_9BACT</name>
<gene>
    <name evidence="1" type="ORF">ESA94_20395</name>
</gene>
<evidence type="ECO:0000313" key="1">
    <source>
        <dbReference type="EMBL" id="RXK57561.1"/>
    </source>
</evidence>
<dbReference type="RefSeq" id="WP_129132813.1">
    <property type="nucleotide sequence ID" value="NZ_SDHW01000009.1"/>
</dbReference>
<reference evidence="1 2" key="1">
    <citation type="submission" date="2019-01" db="EMBL/GenBank/DDBJ databases">
        <title>Lacibacter sp. strain TTM-7.</title>
        <authorList>
            <person name="Chen W.-M."/>
        </authorList>
    </citation>
    <scope>NUCLEOTIDE SEQUENCE [LARGE SCALE GENOMIC DNA]</scope>
    <source>
        <strain evidence="1 2">TTM-7</strain>
    </source>
</reference>
<dbReference type="EMBL" id="SDHW01000009">
    <property type="protein sequence ID" value="RXK57561.1"/>
    <property type="molecule type" value="Genomic_DNA"/>
</dbReference>